<evidence type="ECO:0000256" key="3">
    <source>
        <dbReference type="ARBA" id="ARBA00022801"/>
    </source>
</evidence>
<dbReference type="InterPro" id="IPR010252">
    <property type="entry name" value="HutF"/>
</dbReference>
<evidence type="ECO:0000313" key="7">
    <source>
        <dbReference type="EMBL" id="CUB00234.1"/>
    </source>
</evidence>
<dbReference type="Gene3D" id="2.30.40.10">
    <property type="entry name" value="Urease, subunit C, domain 1"/>
    <property type="match status" value="1"/>
</dbReference>
<dbReference type="NCBIfam" id="NF006684">
    <property type="entry name" value="PRK09229.1-5"/>
    <property type="match status" value="1"/>
</dbReference>
<evidence type="ECO:0000259" key="6">
    <source>
        <dbReference type="Pfam" id="PF22429"/>
    </source>
</evidence>
<gene>
    <name evidence="7" type="ORF">Ga0061067_11726</name>
</gene>
<dbReference type="PANTHER" id="PTHR11271:SF48">
    <property type="entry name" value="AMIDOHYDROLASE-RELATED DOMAIN-CONTAINING PROTEIN"/>
    <property type="match status" value="1"/>
</dbReference>
<organism evidence="7 8">
    <name type="scientific">Pannonibacter indicus</name>
    <dbReference type="NCBI Taxonomy" id="466044"/>
    <lineage>
        <taxon>Bacteria</taxon>
        <taxon>Pseudomonadati</taxon>
        <taxon>Pseudomonadota</taxon>
        <taxon>Alphaproteobacteria</taxon>
        <taxon>Hyphomicrobiales</taxon>
        <taxon>Stappiaceae</taxon>
        <taxon>Pannonibacter</taxon>
    </lineage>
</organism>
<dbReference type="InterPro" id="IPR032466">
    <property type="entry name" value="Metal_Hydrolase"/>
</dbReference>
<evidence type="ECO:0000256" key="1">
    <source>
        <dbReference type="ARBA" id="ARBA00001947"/>
    </source>
</evidence>
<dbReference type="NCBIfam" id="TIGR02022">
    <property type="entry name" value="hutF"/>
    <property type="match status" value="1"/>
</dbReference>
<name>A0A0K6IAU1_9HYPH</name>
<dbReference type="SUPFAM" id="SSF51556">
    <property type="entry name" value="Metallo-dependent hydrolases"/>
    <property type="match status" value="1"/>
</dbReference>
<dbReference type="Gene3D" id="3.20.20.140">
    <property type="entry name" value="Metal-dependent hydrolases"/>
    <property type="match status" value="1"/>
</dbReference>
<sequence>MSSAKNGETPASGGNPSFAAQVLWAEQALLPNGWASGVSVHIAADGKVGHVAAGTQPEQNAVRLGLLLPAPANLHSHAFQRAMAGLTERRGADPRDSFWTWRQLMYRFLDQLTPEDVEAIAAFVQMEMLEAGYATNVEFHYLHHQPGGAPYADLAEMSARIAAAAAISGIGLTLLPVLYQYGGCDRRALGAGQVRFGNDMDRFARLVEGAEAALGALPADARIGIAPHSLRAVSAEDLSRAAALRPDTPLHMHLAEQVAEVDEVKAHRGARPVEWLLANQPVDGRWCLIHCTQMEEAETLGLAATGAVAGLCPITESSLGDGIFDGVRFAAAGGRFGIGSDSNIRISLTEELRTLDYSQRLRDRSRAALATAERSTGRVLIEETVRGGAQAAGRKTGEISQGFLADLLALDTEDANMLGRSGDTALDSWIFAGDDRIVSDVWAAGRHMVKGGRHVARDRIRQAYMRTIRKLKDA</sequence>
<evidence type="ECO:0000256" key="4">
    <source>
        <dbReference type="ARBA" id="ARBA00022833"/>
    </source>
</evidence>
<dbReference type="GO" id="GO:0046872">
    <property type="term" value="F:metal ion binding"/>
    <property type="evidence" value="ECO:0007669"/>
    <property type="project" value="UniProtKB-KW"/>
</dbReference>
<dbReference type="InterPro" id="IPR051607">
    <property type="entry name" value="Metallo-dep_hydrolases"/>
</dbReference>
<dbReference type="GO" id="GO:0019239">
    <property type="term" value="F:deaminase activity"/>
    <property type="evidence" value="ECO:0007669"/>
    <property type="project" value="TreeGrafter"/>
</dbReference>
<feature type="domain" description="Formimidoylglutamate deiminase N-terminal" evidence="6">
    <location>
        <begin position="21"/>
        <end position="57"/>
    </location>
</feature>
<dbReference type="RefSeq" id="WP_055456945.1">
    <property type="nucleotide sequence ID" value="NZ_CYHE01000017.1"/>
</dbReference>
<reference evidence="8" key="1">
    <citation type="submission" date="2015-08" db="EMBL/GenBank/DDBJ databases">
        <authorList>
            <person name="Varghese N."/>
        </authorList>
    </citation>
    <scope>NUCLEOTIDE SEQUENCE [LARGE SCALE GENOMIC DNA]</scope>
    <source>
        <strain evidence="8">DSM 23407</strain>
    </source>
</reference>
<accession>A0A0K6IAU1</accession>
<dbReference type="Pfam" id="PF01979">
    <property type="entry name" value="Amidohydro_1"/>
    <property type="match status" value="1"/>
</dbReference>
<protein>
    <submittedName>
        <fullName evidence="7">Formiminoglutamate deiminase</fullName>
    </submittedName>
</protein>
<dbReference type="Proteomes" id="UP000183900">
    <property type="component" value="Unassembled WGS sequence"/>
</dbReference>
<evidence type="ECO:0000259" key="5">
    <source>
        <dbReference type="Pfam" id="PF01979"/>
    </source>
</evidence>
<dbReference type="InterPro" id="IPR006680">
    <property type="entry name" value="Amidohydro-rel"/>
</dbReference>
<keyword evidence="4" id="KW-0862">Zinc</keyword>
<dbReference type="EMBL" id="CYHE01000017">
    <property type="protein sequence ID" value="CUB00234.1"/>
    <property type="molecule type" value="Genomic_DNA"/>
</dbReference>
<dbReference type="AlphaFoldDB" id="A0A0K6IAU1"/>
<comment type="cofactor">
    <cofactor evidence="1">
        <name>Zn(2+)</name>
        <dbReference type="ChEBI" id="CHEBI:29105"/>
    </cofactor>
</comment>
<keyword evidence="3" id="KW-0378">Hydrolase</keyword>
<dbReference type="InterPro" id="IPR055156">
    <property type="entry name" value="HutF-like_N"/>
</dbReference>
<keyword evidence="2" id="KW-0479">Metal-binding</keyword>
<feature type="domain" description="Amidohydrolase-related" evidence="5">
    <location>
        <begin position="67"/>
        <end position="446"/>
    </location>
</feature>
<dbReference type="PANTHER" id="PTHR11271">
    <property type="entry name" value="GUANINE DEAMINASE"/>
    <property type="match status" value="1"/>
</dbReference>
<dbReference type="InterPro" id="IPR011059">
    <property type="entry name" value="Metal-dep_hydrolase_composite"/>
</dbReference>
<evidence type="ECO:0000256" key="2">
    <source>
        <dbReference type="ARBA" id="ARBA00022723"/>
    </source>
</evidence>
<dbReference type="SUPFAM" id="SSF51338">
    <property type="entry name" value="Composite domain of metallo-dependent hydrolases"/>
    <property type="match status" value="1"/>
</dbReference>
<proteinExistence type="predicted"/>
<keyword evidence="8" id="KW-1185">Reference proteome</keyword>
<evidence type="ECO:0000313" key="8">
    <source>
        <dbReference type="Proteomes" id="UP000183900"/>
    </source>
</evidence>
<dbReference type="GO" id="GO:0005829">
    <property type="term" value="C:cytosol"/>
    <property type="evidence" value="ECO:0007669"/>
    <property type="project" value="TreeGrafter"/>
</dbReference>
<dbReference type="Pfam" id="PF22429">
    <property type="entry name" value="HutF_N"/>
    <property type="match status" value="1"/>
</dbReference>